<keyword evidence="6" id="KW-0804">Transcription</keyword>
<dbReference type="InterPro" id="IPR016177">
    <property type="entry name" value="DNA-bd_dom_sf"/>
</dbReference>
<dbReference type="SUPFAM" id="SSF54171">
    <property type="entry name" value="DNA-binding domain"/>
    <property type="match status" value="1"/>
</dbReference>
<comment type="similarity">
    <text evidence="8">Belongs to the AP2/ERF transcription factor family. ERF subfamily.</text>
</comment>
<dbReference type="InterPro" id="IPR051032">
    <property type="entry name" value="AP2/ERF_TF_ERF_subfamily"/>
</dbReference>
<dbReference type="PRINTS" id="PR00367">
    <property type="entry name" value="ETHRSPELEMNT"/>
</dbReference>
<feature type="domain" description="AP2/ERF" evidence="10">
    <location>
        <begin position="77"/>
        <end position="134"/>
    </location>
</feature>
<protein>
    <submittedName>
        <fullName evidence="11">DNA-binding transcription factor</fullName>
    </submittedName>
</protein>
<dbReference type="EMBL" id="BAABME010000559">
    <property type="protein sequence ID" value="GAA0143776.1"/>
    <property type="molecule type" value="Genomic_DNA"/>
</dbReference>
<dbReference type="InterPro" id="IPR001471">
    <property type="entry name" value="AP2/ERF_dom"/>
</dbReference>
<dbReference type="GO" id="GO:0003700">
    <property type="term" value="F:DNA-binding transcription factor activity"/>
    <property type="evidence" value="ECO:0007669"/>
    <property type="project" value="InterPro"/>
</dbReference>
<evidence type="ECO:0000256" key="6">
    <source>
        <dbReference type="ARBA" id="ARBA00023163"/>
    </source>
</evidence>
<evidence type="ECO:0000256" key="5">
    <source>
        <dbReference type="ARBA" id="ARBA00023159"/>
    </source>
</evidence>
<keyword evidence="3" id="KW-0805">Transcription regulation</keyword>
<keyword evidence="5" id="KW-0010">Activator</keyword>
<keyword evidence="4 11" id="KW-0238">DNA-binding</keyword>
<reference evidence="11 12" key="1">
    <citation type="submission" date="2024-01" db="EMBL/GenBank/DDBJ databases">
        <title>The complete chloroplast genome sequence of Lithospermum erythrorhizon: insights into the phylogenetic relationship among Boraginaceae species and the maternal lineages of purple gromwells.</title>
        <authorList>
            <person name="Okada T."/>
            <person name="Watanabe K."/>
        </authorList>
    </citation>
    <scope>NUCLEOTIDE SEQUENCE [LARGE SCALE GENOMIC DNA]</scope>
</reference>
<evidence type="ECO:0000256" key="4">
    <source>
        <dbReference type="ARBA" id="ARBA00023125"/>
    </source>
</evidence>
<sequence length="273" mass="30844">MKHYRYYTQEMVDHSPKSETDEHSCSTLSSPSPCMKQNLKRTRDKIMTPTLVNQNKKINLLGKNHENNKNGSNKHPMYRGVRMRSWGKWVSEIREPKKKSRIWLGTFSDPEMAARAHDVAAIAIKGSSAILNFPQLVNELPRPVTCSARDIQAAAVKAANMMHLYPSLSNFPVTSSSSSMLTYDDESTLGEIVKLPSLGTCYDSVELPSGNGFEFLDSVAMEDGFDYSYPWMHMHECGGYNFGENNSNTPSIPLYKDHFLKIKIPFQDLILPN</sequence>
<dbReference type="Gene3D" id="3.30.730.10">
    <property type="entry name" value="AP2/ERF domain"/>
    <property type="match status" value="1"/>
</dbReference>
<dbReference type="InterPro" id="IPR036955">
    <property type="entry name" value="AP2/ERF_dom_sf"/>
</dbReference>
<evidence type="ECO:0000313" key="12">
    <source>
        <dbReference type="Proteomes" id="UP001454036"/>
    </source>
</evidence>
<dbReference type="GO" id="GO:0006952">
    <property type="term" value="P:defense response"/>
    <property type="evidence" value="ECO:0007669"/>
    <property type="project" value="UniProtKB-KW"/>
</dbReference>
<accession>A0AAV3NXC7</accession>
<name>A0AAV3NXC7_LITER</name>
<dbReference type="Pfam" id="PF00847">
    <property type="entry name" value="AP2"/>
    <property type="match status" value="1"/>
</dbReference>
<keyword evidence="2" id="KW-0611">Plant defense</keyword>
<dbReference type="SMART" id="SM00380">
    <property type="entry name" value="AP2"/>
    <property type="match status" value="1"/>
</dbReference>
<evidence type="ECO:0000256" key="2">
    <source>
        <dbReference type="ARBA" id="ARBA00022821"/>
    </source>
</evidence>
<evidence type="ECO:0000256" key="8">
    <source>
        <dbReference type="ARBA" id="ARBA00024343"/>
    </source>
</evidence>
<dbReference type="Proteomes" id="UP001454036">
    <property type="component" value="Unassembled WGS sequence"/>
</dbReference>
<dbReference type="PROSITE" id="PS51032">
    <property type="entry name" value="AP2_ERF"/>
    <property type="match status" value="1"/>
</dbReference>
<dbReference type="PANTHER" id="PTHR31985">
    <property type="entry name" value="ETHYLENE-RESPONSIVE TRANSCRIPTION FACTOR ERF042-RELATED"/>
    <property type="match status" value="1"/>
</dbReference>
<keyword evidence="12" id="KW-1185">Reference proteome</keyword>
<dbReference type="PANTHER" id="PTHR31985:SF216">
    <property type="entry name" value="TRANSCRIPTION FACTOR AP2-EREBP FAMILY"/>
    <property type="match status" value="1"/>
</dbReference>
<organism evidence="11 12">
    <name type="scientific">Lithospermum erythrorhizon</name>
    <name type="common">Purple gromwell</name>
    <name type="synonym">Lithospermum officinale var. erythrorhizon</name>
    <dbReference type="NCBI Taxonomy" id="34254"/>
    <lineage>
        <taxon>Eukaryota</taxon>
        <taxon>Viridiplantae</taxon>
        <taxon>Streptophyta</taxon>
        <taxon>Embryophyta</taxon>
        <taxon>Tracheophyta</taxon>
        <taxon>Spermatophyta</taxon>
        <taxon>Magnoliopsida</taxon>
        <taxon>eudicotyledons</taxon>
        <taxon>Gunneridae</taxon>
        <taxon>Pentapetalae</taxon>
        <taxon>asterids</taxon>
        <taxon>lamiids</taxon>
        <taxon>Boraginales</taxon>
        <taxon>Boraginaceae</taxon>
        <taxon>Boraginoideae</taxon>
        <taxon>Lithospermeae</taxon>
        <taxon>Lithospermum</taxon>
    </lineage>
</organism>
<evidence type="ECO:0000256" key="7">
    <source>
        <dbReference type="ARBA" id="ARBA00023242"/>
    </source>
</evidence>
<dbReference type="AlphaFoldDB" id="A0AAV3NXC7"/>
<evidence type="ECO:0000256" key="9">
    <source>
        <dbReference type="SAM" id="MobiDB-lite"/>
    </source>
</evidence>
<keyword evidence="7" id="KW-0539">Nucleus</keyword>
<dbReference type="GO" id="GO:0005634">
    <property type="term" value="C:nucleus"/>
    <property type="evidence" value="ECO:0007669"/>
    <property type="project" value="UniProtKB-SubCell"/>
</dbReference>
<gene>
    <name evidence="11" type="ORF">LIER_04382</name>
</gene>
<comment type="subcellular location">
    <subcellularLocation>
        <location evidence="1">Nucleus</location>
    </subcellularLocation>
</comment>
<feature type="region of interest" description="Disordered" evidence="9">
    <location>
        <begin position="1"/>
        <end position="34"/>
    </location>
</feature>
<dbReference type="GO" id="GO:0003677">
    <property type="term" value="F:DNA binding"/>
    <property type="evidence" value="ECO:0007669"/>
    <property type="project" value="UniProtKB-KW"/>
</dbReference>
<dbReference type="CDD" id="cd00018">
    <property type="entry name" value="AP2"/>
    <property type="match status" value="1"/>
</dbReference>
<evidence type="ECO:0000256" key="3">
    <source>
        <dbReference type="ARBA" id="ARBA00023015"/>
    </source>
</evidence>
<comment type="caution">
    <text evidence="11">The sequence shown here is derived from an EMBL/GenBank/DDBJ whole genome shotgun (WGS) entry which is preliminary data.</text>
</comment>
<dbReference type="FunFam" id="3.30.730.10:FF:000001">
    <property type="entry name" value="Ethylene-responsive transcription factor 2"/>
    <property type="match status" value="1"/>
</dbReference>
<evidence type="ECO:0000259" key="10">
    <source>
        <dbReference type="PROSITE" id="PS51032"/>
    </source>
</evidence>
<feature type="compositionally biased region" description="Basic and acidic residues" evidence="9">
    <location>
        <begin position="11"/>
        <end position="24"/>
    </location>
</feature>
<evidence type="ECO:0000313" key="11">
    <source>
        <dbReference type="EMBL" id="GAA0143776.1"/>
    </source>
</evidence>
<proteinExistence type="inferred from homology"/>
<evidence type="ECO:0000256" key="1">
    <source>
        <dbReference type="ARBA" id="ARBA00004123"/>
    </source>
</evidence>